<dbReference type="InterPro" id="IPR003594">
    <property type="entry name" value="HATPase_dom"/>
</dbReference>
<dbReference type="SMART" id="SM00387">
    <property type="entry name" value="HATPase_c"/>
    <property type="match status" value="1"/>
</dbReference>
<organism evidence="6 7">
    <name type="scientific">Desulfovibrio litoralis DSM 11393</name>
    <dbReference type="NCBI Taxonomy" id="1121455"/>
    <lineage>
        <taxon>Bacteria</taxon>
        <taxon>Pseudomonadati</taxon>
        <taxon>Thermodesulfobacteriota</taxon>
        <taxon>Desulfovibrionia</taxon>
        <taxon>Desulfovibrionales</taxon>
        <taxon>Desulfovibrionaceae</taxon>
        <taxon>Desulfovibrio</taxon>
    </lineage>
</organism>
<comment type="catalytic activity">
    <reaction evidence="1">
        <text>ATP + protein L-histidine = ADP + protein N-phospho-L-histidine.</text>
        <dbReference type="EC" id="2.7.13.3"/>
    </reaction>
</comment>
<protein>
    <recommendedName>
        <fullName evidence="2">histidine kinase</fullName>
        <ecNumber evidence="2">2.7.13.3</ecNumber>
    </recommendedName>
</protein>
<gene>
    <name evidence="6" type="ORF">SAMN02745728_01924</name>
</gene>
<evidence type="ECO:0000259" key="5">
    <source>
        <dbReference type="PROSITE" id="PS50109"/>
    </source>
</evidence>
<evidence type="ECO:0000313" key="6">
    <source>
        <dbReference type="EMBL" id="SHN69237.1"/>
    </source>
</evidence>
<keyword evidence="3" id="KW-0808">Transferase</keyword>
<keyword evidence="7" id="KW-1185">Reference proteome</keyword>
<dbReference type="SUPFAM" id="SSF55874">
    <property type="entry name" value="ATPase domain of HSP90 chaperone/DNA topoisomerase II/histidine kinase"/>
    <property type="match status" value="1"/>
</dbReference>
<evidence type="ECO:0000256" key="1">
    <source>
        <dbReference type="ARBA" id="ARBA00000085"/>
    </source>
</evidence>
<sequence>MKTDKVKEKLLVDEEFVSLRIKDKINDFNNYAFSKEQSYALNIFFDLAQEFNSTDRLYTLAVLVADIFFDLESQLFVLDSIFQHNIGTTTTPSLILKASTVTQNSDDLKADELIELMHQKPNWFKEYFCCPIIGKNCIEGSSDKTSCEAKIGIFAFKPKNNTDKLNKLYCEKYTNRVGVQLHNRILSTQNLMHISFVKKLVHDIGHNVIVPNMYFKLLIQQLYSKIENLSHLKYSILREKPSYDEITGDIHALHQSLEEQYTEIYHHFQQTSLFLEALLRQSHFDQGRYVLNCSQVSLMEKIILPQLERYTSRMKERNILLTLPEYDLATDQDIIVSADIGLLSQVMANFLSNAVKYTQPTPTSNVKKVRCTVEILPNHFKDQESGVKVSLISSGPLIDQEDAVHLFEDNFRASNSKNENGTGHGLHFVKEMIAQHSGEIGYEVIDNSNSFYFILPCSTTTCTADL</sequence>
<evidence type="ECO:0000256" key="2">
    <source>
        <dbReference type="ARBA" id="ARBA00012438"/>
    </source>
</evidence>
<name>A0A1M7TEW4_9BACT</name>
<dbReference type="RefSeq" id="WP_072697610.1">
    <property type="nucleotide sequence ID" value="NZ_FRDI01000011.1"/>
</dbReference>
<dbReference type="GO" id="GO:0030295">
    <property type="term" value="F:protein kinase activator activity"/>
    <property type="evidence" value="ECO:0007669"/>
    <property type="project" value="TreeGrafter"/>
</dbReference>
<dbReference type="Proteomes" id="UP000186469">
    <property type="component" value="Unassembled WGS sequence"/>
</dbReference>
<dbReference type="GO" id="GO:0007234">
    <property type="term" value="P:osmosensory signaling via phosphorelay pathway"/>
    <property type="evidence" value="ECO:0007669"/>
    <property type="project" value="TreeGrafter"/>
</dbReference>
<accession>A0A1M7TEW4</accession>
<dbReference type="PANTHER" id="PTHR42878">
    <property type="entry name" value="TWO-COMPONENT HISTIDINE KINASE"/>
    <property type="match status" value="1"/>
</dbReference>
<dbReference type="Pfam" id="PF02518">
    <property type="entry name" value="HATPase_c"/>
    <property type="match status" value="1"/>
</dbReference>
<evidence type="ECO:0000256" key="4">
    <source>
        <dbReference type="ARBA" id="ARBA00022777"/>
    </source>
</evidence>
<evidence type="ECO:0000313" key="7">
    <source>
        <dbReference type="Proteomes" id="UP000186469"/>
    </source>
</evidence>
<reference evidence="6 7" key="1">
    <citation type="submission" date="2016-12" db="EMBL/GenBank/DDBJ databases">
        <authorList>
            <person name="Song W.-J."/>
            <person name="Kurnit D.M."/>
        </authorList>
    </citation>
    <scope>NUCLEOTIDE SEQUENCE [LARGE SCALE GENOMIC DNA]</scope>
    <source>
        <strain evidence="6 7">DSM 11393</strain>
    </source>
</reference>
<dbReference type="InterPro" id="IPR036890">
    <property type="entry name" value="HATPase_C_sf"/>
</dbReference>
<dbReference type="InterPro" id="IPR005467">
    <property type="entry name" value="His_kinase_dom"/>
</dbReference>
<dbReference type="OrthoDB" id="5469178at2"/>
<dbReference type="GO" id="GO:0000156">
    <property type="term" value="F:phosphorelay response regulator activity"/>
    <property type="evidence" value="ECO:0007669"/>
    <property type="project" value="TreeGrafter"/>
</dbReference>
<dbReference type="GO" id="GO:0004673">
    <property type="term" value="F:protein histidine kinase activity"/>
    <property type="evidence" value="ECO:0007669"/>
    <property type="project" value="UniProtKB-EC"/>
</dbReference>
<proteinExistence type="predicted"/>
<feature type="domain" description="Histidine kinase" evidence="5">
    <location>
        <begin position="228"/>
        <end position="459"/>
    </location>
</feature>
<dbReference type="PROSITE" id="PS50109">
    <property type="entry name" value="HIS_KIN"/>
    <property type="match status" value="1"/>
</dbReference>
<evidence type="ECO:0000256" key="3">
    <source>
        <dbReference type="ARBA" id="ARBA00022679"/>
    </source>
</evidence>
<dbReference type="STRING" id="1121455.SAMN02745728_01924"/>
<dbReference type="PANTHER" id="PTHR42878:SF14">
    <property type="entry name" value="OSMOLARITY TWO-COMPONENT SYSTEM PROTEIN SSK1"/>
    <property type="match status" value="1"/>
</dbReference>
<keyword evidence="4 6" id="KW-0418">Kinase</keyword>
<dbReference type="InterPro" id="IPR050351">
    <property type="entry name" value="BphY/WalK/GraS-like"/>
</dbReference>
<dbReference type="EC" id="2.7.13.3" evidence="2"/>
<dbReference type="Gene3D" id="3.30.565.10">
    <property type="entry name" value="Histidine kinase-like ATPase, C-terminal domain"/>
    <property type="match status" value="1"/>
</dbReference>
<dbReference type="EMBL" id="FRDI01000011">
    <property type="protein sequence ID" value="SHN69237.1"/>
    <property type="molecule type" value="Genomic_DNA"/>
</dbReference>
<dbReference type="AlphaFoldDB" id="A0A1M7TEW4"/>